<dbReference type="PANTHER" id="PTHR33112">
    <property type="entry name" value="DOMAIN PROTEIN, PUTATIVE-RELATED"/>
    <property type="match status" value="1"/>
</dbReference>
<feature type="non-terminal residue" evidence="2">
    <location>
        <position position="148"/>
    </location>
</feature>
<dbReference type="AlphaFoldDB" id="A0AA39WRA3"/>
<organism evidence="2 3">
    <name type="scientific">Immersiella caudata</name>
    <dbReference type="NCBI Taxonomy" id="314043"/>
    <lineage>
        <taxon>Eukaryota</taxon>
        <taxon>Fungi</taxon>
        <taxon>Dikarya</taxon>
        <taxon>Ascomycota</taxon>
        <taxon>Pezizomycotina</taxon>
        <taxon>Sordariomycetes</taxon>
        <taxon>Sordariomycetidae</taxon>
        <taxon>Sordariales</taxon>
        <taxon>Lasiosphaeriaceae</taxon>
        <taxon>Immersiella</taxon>
    </lineage>
</organism>
<gene>
    <name evidence="2" type="ORF">B0T14DRAFT_386810</name>
</gene>
<keyword evidence="3" id="KW-1185">Reference proteome</keyword>
<feature type="non-terminal residue" evidence="2">
    <location>
        <position position="1"/>
    </location>
</feature>
<proteinExistence type="predicted"/>
<sequence>RQWLRGCLSSHPKCQRPELPRLPTRVVAVGSCDEEMRIVVTGPDDRAEYAALSHCWGGAHAVVLLSSNLEALQKRLHLDASSKTFREAITFTRRLGIPYIWIDSLCILQDKDEVSDWEYEAPRMSRVYNSATVTLSAASSSDMSGGLF</sequence>
<evidence type="ECO:0000313" key="2">
    <source>
        <dbReference type="EMBL" id="KAK0620158.1"/>
    </source>
</evidence>
<feature type="domain" description="Heterokaryon incompatibility" evidence="1">
    <location>
        <begin position="49"/>
        <end position="146"/>
    </location>
</feature>
<name>A0AA39WRA3_9PEZI</name>
<evidence type="ECO:0000313" key="3">
    <source>
        <dbReference type="Proteomes" id="UP001175000"/>
    </source>
</evidence>
<dbReference type="Proteomes" id="UP001175000">
    <property type="component" value="Unassembled WGS sequence"/>
</dbReference>
<protein>
    <submittedName>
        <fullName evidence="2">Heterokaryon incompatibility protein-domain-containing protein</fullName>
    </submittedName>
</protein>
<dbReference type="InterPro" id="IPR010730">
    <property type="entry name" value="HET"/>
</dbReference>
<accession>A0AA39WRA3</accession>
<comment type="caution">
    <text evidence="2">The sequence shown here is derived from an EMBL/GenBank/DDBJ whole genome shotgun (WGS) entry which is preliminary data.</text>
</comment>
<evidence type="ECO:0000259" key="1">
    <source>
        <dbReference type="Pfam" id="PF06985"/>
    </source>
</evidence>
<dbReference type="Pfam" id="PF06985">
    <property type="entry name" value="HET"/>
    <property type="match status" value="1"/>
</dbReference>
<reference evidence="2" key="1">
    <citation type="submission" date="2023-06" db="EMBL/GenBank/DDBJ databases">
        <title>Genome-scale phylogeny and comparative genomics of the fungal order Sordariales.</title>
        <authorList>
            <consortium name="Lawrence Berkeley National Laboratory"/>
            <person name="Hensen N."/>
            <person name="Bonometti L."/>
            <person name="Westerberg I."/>
            <person name="Brannstrom I.O."/>
            <person name="Guillou S."/>
            <person name="Cros-Aarteil S."/>
            <person name="Calhoun S."/>
            <person name="Haridas S."/>
            <person name="Kuo A."/>
            <person name="Mondo S."/>
            <person name="Pangilinan J."/>
            <person name="Riley R."/>
            <person name="Labutti K."/>
            <person name="Andreopoulos B."/>
            <person name="Lipzen A."/>
            <person name="Chen C."/>
            <person name="Yanf M."/>
            <person name="Daum C."/>
            <person name="Ng V."/>
            <person name="Clum A."/>
            <person name="Steindorff A."/>
            <person name="Ohm R."/>
            <person name="Martin F."/>
            <person name="Silar P."/>
            <person name="Natvig D."/>
            <person name="Lalanne C."/>
            <person name="Gautier V."/>
            <person name="Ament-Velasquez S.L."/>
            <person name="Kruys A."/>
            <person name="Hutchinson M.I."/>
            <person name="Powell A.J."/>
            <person name="Barry K."/>
            <person name="Miller A.N."/>
            <person name="Grigoriev I.V."/>
            <person name="Debuchy R."/>
            <person name="Gladieux P."/>
            <person name="Thoren M.H."/>
            <person name="Johannesson H."/>
        </authorList>
    </citation>
    <scope>NUCLEOTIDE SEQUENCE</scope>
    <source>
        <strain evidence="2">CBS 606.72</strain>
    </source>
</reference>
<dbReference type="PANTHER" id="PTHR33112:SF16">
    <property type="entry name" value="HETEROKARYON INCOMPATIBILITY DOMAIN-CONTAINING PROTEIN"/>
    <property type="match status" value="1"/>
</dbReference>
<dbReference type="EMBL" id="JAULSU010000004">
    <property type="protein sequence ID" value="KAK0620158.1"/>
    <property type="molecule type" value="Genomic_DNA"/>
</dbReference>